<reference evidence="3 4" key="1">
    <citation type="submission" date="2013-02" db="EMBL/GenBank/DDBJ databases">
        <title>The Genome Sequence of Lactobacillus catenaformis F0143.</title>
        <authorList>
            <consortium name="The Broad Institute Genome Sequencing Platform"/>
            <person name="Earl A."/>
            <person name="Ward D."/>
            <person name="Feldgarden M."/>
            <person name="Gevers D."/>
            <person name="Izard J."/>
            <person name="Blanton J.M."/>
            <person name="Mathney J."/>
            <person name="Dewhirst F.E."/>
            <person name="Young S.K."/>
            <person name="Zeng Q."/>
            <person name="Gargeya S."/>
            <person name="Fitzgerald M."/>
            <person name="Haas B."/>
            <person name="Abouelleil A."/>
            <person name="Alvarado L."/>
            <person name="Arachchi H.M."/>
            <person name="Berlin A."/>
            <person name="Chapman S.B."/>
            <person name="Gearin G."/>
            <person name="Goldberg J."/>
            <person name="Griggs A."/>
            <person name="Gujja S."/>
            <person name="Hansen M."/>
            <person name="Heiman D."/>
            <person name="Howarth C."/>
            <person name="Larimer J."/>
            <person name="Lui A."/>
            <person name="MacDonald P.J.P."/>
            <person name="McCowen C."/>
            <person name="Montmayeur A."/>
            <person name="Murphy C."/>
            <person name="Neiman D."/>
            <person name="Pearson M."/>
            <person name="Priest M."/>
            <person name="Roberts A."/>
            <person name="Saif S."/>
            <person name="Shea T."/>
            <person name="Sisk P."/>
            <person name="Stolte C."/>
            <person name="Sykes S."/>
            <person name="Wortman J."/>
            <person name="Nusbaum C."/>
            <person name="Birren B."/>
        </authorList>
    </citation>
    <scope>NUCLEOTIDE SEQUENCE [LARGE SCALE GENOMIC DNA]</scope>
    <source>
        <strain evidence="3 4">OT 569</strain>
    </source>
</reference>
<name>M2P782_9FIRM</name>
<dbReference type="EMBL" id="AGEJ01000024">
    <property type="protein sequence ID" value="EMD16142.1"/>
    <property type="molecule type" value="Genomic_DNA"/>
</dbReference>
<dbReference type="RefSeq" id="WP_004803753.1">
    <property type="nucleotide sequence ID" value="NZ_KB446649.1"/>
</dbReference>
<proteinExistence type="inferred from homology"/>
<protein>
    <submittedName>
        <fullName evidence="3">DNA protecting protein DprA</fullName>
    </submittedName>
</protein>
<evidence type="ECO:0000256" key="1">
    <source>
        <dbReference type="ARBA" id="ARBA00006525"/>
    </source>
</evidence>
<evidence type="ECO:0000313" key="3">
    <source>
        <dbReference type="EMBL" id="EMD16142.1"/>
    </source>
</evidence>
<dbReference type="PANTHER" id="PTHR43022:SF1">
    <property type="entry name" value="PROTEIN SMF"/>
    <property type="match status" value="1"/>
</dbReference>
<dbReference type="eggNOG" id="COG0758">
    <property type="taxonomic scope" value="Bacteria"/>
</dbReference>
<dbReference type="PATRIC" id="fig|999415.3.peg.1572"/>
<dbReference type="InterPro" id="IPR057666">
    <property type="entry name" value="DrpA_SLOG"/>
</dbReference>
<dbReference type="PANTHER" id="PTHR43022">
    <property type="entry name" value="PROTEIN SMF"/>
    <property type="match status" value="1"/>
</dbReference>
<dbReference type="Gene3D" id="3.40.50.450">
    <property type="match status" value="1"/>
</dbReference>
<evidence type="ECO:0000313" key="4">
    <source>
        <dbReference type="Proteomes" id="UP000011758"/>
    </source>
</evidence>
<dbReference type="InterPro" id="IPR003488">
    <property type="entry name" value="DprA"/>
</dbReference>
<dbReference type="GO" id="GO:0009294">
    <property type="term" value="P:DNA-mediated transformation"/>
    <property type="evidence" value="ECO:0007669"/>
    <property type="project" value="InterPro"/>
</dbReference>
<dbReference type="NCBIfam" id="TIGR00732">
    <property type="entry name" value="dprA"/>
    <property type="match status" value="1"/>
</dbReference>
<comment type="similarity">
    <text evidence="1">Belongs to the DprA/Smf family.</text>
</comment>
<dbReference type="Pfam" id="PF02481">
    <property type="entry name" value="DNA_processg_A"/>
    <property type="match status" value="1"/>
</dbReference>
<sequence length="253" mass="28339">MEEMLVYFACKYEGDYQKIYQALKNKELVDEKLKRRYLEQLKCKYTTILSKDYPSLLKEIRYPPFVLFYYGDISLLEKKTIGVIGMRHPSSYGIRSTQSLVHDLVCNDYVIVSGMAIGIDSIAHRSAISNGGKTAAVLGGGIDFGYPKSNHDIYKTLKKEHCVLSEIPFAKAPVKSDFRIRNRLIAGLSQQILVCEAKEQSGTMITVGYALEQGKDIFAVPCSIDGYQGTNMLINQGAKLVVKGQDIAEELRT</sequence>
<gene>
    <name evidence="3" type="ORF">HMPREF9943_01545</name>
</gene>
<dbReference type="BioCyc" id="ECAT999415-HMP:GTTI-1600-MONOMER"/>
<accession>M2P782</accession>
<dbReference type="OrthoDB" id="9785707at2"/>
<evidence type="ECO:0000259" key="2">
    <source>
        <dbReference type="Pfam" id="PF02481"/>
    </source>
</evidence>
<dbReference type="STRING" id="999415.HMPREF9943_01545"/>
<dbReference type="AlphaFoldDB" id="M2P782"/>
<feature type="domain" description="Smf/DprA SLOG" evidence="2">
    <location>
        <begin position="45"/>
        <end position="251"/>
    </location>
</feature>
<dbReference type="SUPFAM" id="SSF102405">
    <property type="entry name" value="MCP/YpsA-like"/>
    <property type="match status" value="1"/>
</dbReference>
<keyword evidence="4" id="KW-1185">Reference proteome</keyword>
<organism evidence="3 4">
    <name type="scientific">Eggerthia catenaformis OT 569 = DSM 20559</name>
    <dbReference type="NCBI Taxonomy" id="999415"/>
    <lineage>
        <taxon>Bacteria</taxon>
        <taxon>Bacillati</taxon>
        <taxon>Bacillota</taxon>
        <taxon>Erysipelotrichia</taxon>
        <taxon>Erysipelotrichales</taxon>
        <taxon>Coprobacillaceae</taxon>
        <taxon>Eggerthia</taxon>
    </lineage>
</organism>
<dbReference type="Proteomes" id="UP000011758">
    <property type="component" value="Unassembled WGS sequence"/>
</dbReference>
<comment type="caution">
    <text evidence="3">The sequence shown here is derived from an EMBL/GenBank/DDBJ whole genome shotgun (WGS) entry which is preliminary data.</text>
</comment>